<proteinExistence type="predicted"/>
<feature type="domain" description="Asl1-like glycosyl hydrolase catalytic" evidence="1">
    <location>
        <begin position="46"/>
        <end position="114"/>
    </location>
</feature>
<gene>
    <name evidence="2" type="ORF">SDC9_128426</name>
</gene>
<dbReference type="AlphaFoldDB" id="A0A645CWX1"/>
<dbReference type="EMBL" id="VSSQ01030733">
    <property type="protein sequence ID" value="MPM81373.1"/>
    <property type="molecule type" value="Genomic_DNA"/>
</dbReference>
<organism evidence="2">
    <name type="scientific">bioreactor metagenome</name>
    <dbReference type="NCBI Taxonomy" id="1076179"/>
    <lineage>
        <taxon>unclassified sequences</taxon>
        <taxon>metagenomes</taxon>
        <taxon>ecological metagenomes</taxon>
    </lineage>
</organism>
<dbReference type="SUPFAM" id="SSF51445">
    <property type="entry name" value="(Trans)glycosidases"/>
    <property type="match status" value="1"/>
</dbReference>
<dbReference type="InterPro" id="IPR024655">
    <property type="entry name" value="Asl1_glyco_hydro_catalytic"/>
</dbReference>
<dbReference type="Pfam" id="PF11790">
    <property type="entry name" value="Glyco_hydro_cc"/>
    <property type="match status" value="1"/>
</dbReference>
<comment type="caution">
    <text evidence="2">The sequence shown here is derived from an EMBL/GenBank/DDBJ whole genome shotgun (WGS) entry which is preliminary data.</text>
</comment>
<dbReference type="InterPro" id="IPR017853">
    <property type="entry name" value="GH"/>
</dbReference>
<sequence length="358" mass="40322">MTGTKERTTSSQWETIRQMYQNIASKADTEAADTYADQYKNTDIRSGNEKWWSNVADECGAYIDMISVHWYYSGTSNMGSMTNSLQQLRQLFKTKYPDREYTMCMTEYNCNNDDHKKGIAGLFDGIGRFLMAGVEIANFWPLRNSIDGHRRSILHADTKEEGYAYQVLKLMGNNLKGSIVGVNSEDIIFPMVTYDGSQLTVLAGGFAVASQPVYVTMSLPEMDQFTLIDAKSYDAPALNTVPIRLVENDVPVTLSETACTFKLLPLQTIMLRFKKNDGTLIPEIPLNNKINIFAENRSINIYSEENVMVSVYSIHGVKTAQMFTTGFTKVPVPAPGLYFVRIDRPISTQEVRKIMVSD</sequence>
<dbReference type="Gene3D" id="3.20.20.80">
    <property type="entry name" value="Glycosidases"/>
    <property type="match status" value="1"/>
</dbReference>
<evidence type="ECO:0000313" key="2">
    <source>
        <dbReference type="EMBL" id="MPM81373.1"/>
    </source>
</evidence>
<evidence type="ECO:0000259" key="1">
    <source>
        <dbReference type="Pfam" id="PF11790"/>
    </source>
</evidence>
<name>A0A645CWX1_9ZZZZ</name>
<accession>A0A645CWX1</accession>
<reference evidence="2" key="1">
    <citation type="submission" date="2019-08" db="EMBL/GenBank/DDBJ databases">
        <authorList>
            <person name="Kucharzyk K."/>
            <person name="Murdoch R.W."/>
            <person name="Higgins S."/>
            <person name="Loffler F."/>
        </authorList>
    </citation>
    <scope>NUCLEOTIDE SEQUENCE</scope>
</reference>
<protein>
    <recommendedName>
        <fullName evidence="1">Asl1-like glycosyl hydrolase catalytic domain-containing protein</fullName>
    </recommendedName>
</protein>